<sequence length="91" mass="9920">MTSFGGSVHPSDVSCQLVLMVKESSSGSLCPSVFAVRCECLPTGHGVHVLVLATPETTRKDSSIRRNKVNFSFMWLSLKVENGISYVMILD</sequence>
<accession>A0ABQ7F587</accession>
<dbReference type="EMBL" id="QGKV02000297">
    <property type="protein sequence ID" value="KAF3611166.1"/>
    <property type="molecule type" value="Genomic_DNA"/>
</dbReference>
<gene>
    <name evidence="1" type="ORF">DY000_02048895</name>
</gene>
<keyword evidence="2" id="KW-1185">Reference proteome</keyword>
<dbReference type="Proteomes" id="UP000266723">
    <property type="component" value="Unassembled WGS sequence"/>
</dbReference>
<comment type="caution">
    <text evidence="1">The sequence shown here is derived from an EMBL/GenBank/DDBJ whole genome shotgun (WGS) entry which is preliminary data.</text>
</comment>
<organism evidence="1 2">
    <name type="scientific">Brassica cretica</name>
    <name type="common">Mustard</name>
    <dbReference type="NCBI Taxonomy" id="69181"/>
    <lineage>
        <taxon>Eukaryota</taxon>
        <taxon>Viridiplantae</taxon>
        <taxon>Streptophyta</taxon>
        <taxon>Embryophyta</taxon>
        <taxon>Tracheophyta</taxon>
        <taxon>Spermatophyta</taxon>
        <taxon>Magnoliopsida</taxon>
        <taxon>eudicotyledons</taxon>
        <taxon>Gunneridae</taxon>
        <taxon>Pentapetalae</taxon>
        <taxon>rosids</taxon>
        <taxon>malvids</taxon>
        <taxon>Brassicales</taxon>
        <taxon>Brassicaceae</taxon>
        <taxon>Brassiceae</taxon>
        <taxon>Brassica</taxon>
    </lineage>
</organism>
<reference evidence="1 2" key="1">
    <citation type="journal article" date="2020" name="BMC Genomics">
        <title>Intraspecific diversification of the crop wild relative Brassica cretica Lam. using demographic model selection.</title>
        <authorList>
            <person name="Kioukis A."/>
            <person name="Michalopoulou V.A."/>
            <person name="Briers L."/>
            <person name="Pirintsos S."/>
            <person name="Studholme D.J."/>
            <person name="Pavlidis P."/>
            <person name="Sarris P.F."/>
        </authorList>
    </citation>
    <scope>NUCLEOTIDE SEQUENCE [LARGE SCALE GENOMIC DNA]</scope>
    <source>
        <strain evidence="2">cv. PFS-1207/04</strain>
    </source>
</reference>
<evidence type="ECO:0000313" key="2">
    <source>
        <dbReference type="Proteomes" id="UP000266723"/>
    </source>
</evidence>
<evidence type="ECO:0000313" key="1">
    <source>
        <dbReference type="EMBL" id="KAF3611166.1"/>
    </source>
</evidence>
<name>A0ABQ7F587_BRACR</name>
<proteinExistence type="predicted"/>
<protein>
    <submittedName>
        <fullName evidence="1">Uncharacterized protein</fullName>
    </submittedName>
</protein>